<dbReference type="Gene3D" id="3.10.690.10">
    <property type="entry name" value="Bifunctional nuclease domain"/>
    <property type="match status" value="1"/>
</dbReference>
<name>A0A7I9VLN8_9BACT</name>
<feature type="signal peptide" evidence="2">
    <location>
        <begin position="1"/>
        <end position="21"/>
    </location>
</feature>
<evidence type="ECO:0000256" key="1">
    <source>
        <dbReference type="SAM" id="MobiDB-lite"/>
    </source>
</evidence>
<dbReference type="PANTHER" id="PTHR15160:SF1">
    <property type="entry name" value="VON HIPPEL-LINDAU DISEASE TUMOR SUPPRESSOR"/>
    <property type="match status" value="1"/>
</dbReference>
<feature type="compositionally biased region" description="Basic and acidic residues" evidence="1">
    <location>
        <begin position="160"/>
        <end position="172"/>
    </location>
</feature>
<evidence type="ECO:0000313" key="5">
    <source>
        <dbReference type="Proteomes" id="UP000503640"/>
    </source>
</evidence>
<proteinExistence type="predicted"/>
<keyword evidence="5" id="KW-1185">Reference proteome</keyword>
<dbReference type="GO" id="GO:0004518">
    <property type="term" value="F:nuclease activity"/>
    <property type="evidence" value="ECO:0007669"/>
    <property type="project" value="InterPro"/>
</dbReference>
<dbReference type="SUPFAM" id="SSF103256">
    <property type="entry name" value="Hypothetical protein TM0160"/>
    <property type="match status" value="1"/>
</dbReference>
<feature type="region of interest" description="Disordered" evidence="1">
    <location>
        <begin position="160"/>
        <end position="186"/>
    </location>
</feature>
<dbReference type="RefSeq" id="WP_176064772.1">
    <property type="nucleotide sequence ID" value="NZ_BJTG01000004.1"/>
</dbReference>
<dbReference type="InterPro" id="IPR003729">
    <property type="entry name" value="Bi_nuclease_dom"/>
</dbReference>
<feature type="domain" description="BFN" evidence="3">
    <location>
        <begin position="30"/>
        <end position="161"/>
    </location>
</feature>
<evidence type="ECO:0000259" key="3">
    <source>
        <dbReference type="PROSITE" id="PS51658"/>
    </source>
</evidence>
<dbReference type="EMBL" id="BJTG01000004">
    <property type="protein sequence ID" value="GEJ57311.1"/>
    <property type="molecule type" value="Genomic_DNA"/>
</dbReference>
<dbReference type="InterPro" id="IPR036104">
    <property type="entry name" value="BFN_sf"/>
</dbReference>
<dbReference type="Proteomes" id="UP000503640">
    <property type="component" value="Unassembled WGS sequence"/>
</dbReference>
<evidence type="ECO:0000256" key="2">
    <source>
        <dbReference type="SAM" id="SignalP"/>
    </source>
</evidence>
<dbReference type="Pfam" id="PF02577">
    <property type="entry name" value="BFN_dom"/>
    <property type="match status" value="1"/>
</dbReference>
<organism evidence="4 5">
    <name type="scientific">Anaeromyxobacter diazotrophicus</name>
    <dbReference type="NCBI Taxonomy" id="2590199"/>
    <lineage>
        <taxon>Bacteria</taxon>
        <taxon>Pseudomonadati</taxon>
        <taxon>Myxococcota</taxon>
        <taxon>Myxococcia</taxon>
        <taxon>Myxococcales</taxon>
        <taxon>Cystobacterineae</taxon>
        <taxon>Anaeromyxobacteraceae</taxon>
        <taxon>Anaeromyxobacter</taxon>
    </lineage>
</organism>
<gene>
    <name evidence="4" type="ORF">AMYX_20520</name>
</gene>
<dbReference type="PANTHER" id="PTHR15160">
    <property type="entry name" value="VON HIPPEL-LINDAU PROTEIN"/>
    <property type="match status" value="1"/>
</dbReference>
<dbReference type="PROSITE" id="PS51658">
    <property type="entry name" value="BFN"/>
    <property type="match status" value="1"/>
</dbReference>
<reference evidence="5" key="1">
    <citation type="journal article" date="2020" name="Appl. Environ. Microbiol.">
        <title>Diazotrophic Anaeromyxobacter Isolates from Soils.</title>
        <authorList>
            <person name="Masuda Y."/>
            <person name="Yamanaka H."/>
            <person name="Xu Z.X."/>
            <person name="Shiratori Y."/>
            <person name="Aono T."/>
            <person name="Amachi S."/>
            <person name="Senoo K."/>
            <person name="Itoh H."/>
        </authorList>
    </citation>
    <scope>NUCLEOTIDE SEQUENCE [LARGE SCALE GENOMIC DNA]</scope>
    <source>
        <strain evidence="5">R267</strain>
    </source>
</reference>
<feature type="chain" id="PRO_5029497002" description="BFN domain-containing protein" evidence="2">
    <location>
        <begin position="22"/>
        <end position="186"/>
    </location>
</feature>
<protein>
    <recommendedName>
        <fullName evidence="3">BFN domain-containing protein</fullName>
    </recommendedName>
</protein>
<sequence length="186" mass="19233">MQAWSGTLLASLLAGATSLGAAPPGGRAELVEVEVAGVLPLEAESGSLLVLRAKPSGTMLPIFVGQTEGAALDRRLRRGPPGRPGSADLLEHAIAALGGRVARVAIEGEQAALFRGRVVLQQGDRRLELEARPSDSIALAVAARAPIFASRQVLAEAGLTREDLARQRRRDPPSAAEAGAGPKLAF</sequence>
<keyword evidence="2" id="KW-0732">Signal</keyword>
<accession>A0A7I9VLN8</accession>
<comment type="caution">
    <text evidence="4">The sequence shown here is derived from an EMBL/GenBank/DDBJ whole genome shotgun (WGS) entry which is preliminary data.</text>
</comment>
<evidence type="ECO:0000313" key="4">
    <source>
        <dbReference type="EMBL" id="GEJ57311.1"/>
    </source>
</evidence>
<dbReference type="AlphaFoldDB" id="A0A7I9VLN8"/>